<accession>A0AAN6MJ92</accession>
<evidence type="ECO:0000313" key="2">
    <source>
        <dbReference type="EMBL" id="KAK3900893.1"/>
    </source>
</evidence>
<protein>
    <submittedName>
        <fullName evidence="2">Uncharacterized protein</fullName>
    </submittedName>
</protein>
<organism evidence="2 3">
    <name type="scientific">Staphylotrichum tortipilum</name>
    <dbReference type="NCBI Taxonomy" id="2831512"/>
    <lineage>
        <taxon>Eukaryota</taxon>
        <taxon>Fungi</taxon>
        <taxon>Dikarya</taxon>
        <taxon>Ascomycota</taxon>
        <taxon>Pezizomycotina</taxon>
        <taxon>Sordariomycetes</taxon>
        <taxon>Sordariomycetidae</taxon>
        <taxon>Sordariales</taxon>
        <taxon>Chaetomiaceae</taxon>
        <taxon>Staphylotrichum</taxon>
    </lineage>
</organism>
<keyword evidence="3" id="KW-1185">Reference proteome</keyword>
<feature type="compositionally biased region" description="Acidic residues" evidence="1">
    <location>
        <begin position="570"/>
        <end position="585"/>
    </location>
</feature>
<sequence length="610" mass="69728">VVAGVKVVLKKEVLEGYERRLETALRSLYLVVQLQMASSNRRQPEVIAARVVEVLASKPDFEVEAPPPPPLPDTQSVDQVDKANHEEKHVVKFTSPITARGKVVTQQWQYDHSTFLLGTLSVTLTKVEDKIAFRGGSQAKYYRFRVAPPPWLLQRVWDVQISMACSGWNAVFTPYTVVPMSHNNQLIRTIRHGTFGQLLELFDKGLASPFVVDELDFSLIHYAMVFRTEFVERLVHLGRDMRFGRRPAYAFPPLCVDSLHDDNVIHRFLVSQGAYDDDVDLANVGICRWMATNSQIFDWLLANKFPDFYQRPLNVRLGLFRDIFWGRFDYAVVGRIFRPSGRLHVDDLRYRLQAPTETIIELVSQAYFTPMLWDWSLRVSQYHAADRYHAAKRRRLGAMNPDPYGNIRIAIRGIAAVADYTDIAAIGAASRKTVLLDGITSYKLRDNMLLTRKHMPENRLGRLRVQALVRGWVEEIQAGGKDLELYGKAELAAFIRQNPRCSAQWAQGVMLYDVPREPLPSGYRWRGLTAGSRPEDWRLVWEWDPDVERLAGEFWTLIEDPPLVMPGSWVDDEDDDAEEDDDSEDWWLERVPVEAGLDVAASGQRLGSTA</sequence>
<proteinExistence type="predicted"/>
<evidence type="ECO:0000313" key="3">
    <source>
        <dbReference type="Proteomes" id="UP001303889"/>
    </source>
</evidence>
<name>A0AAN6MJ92_9PEZI</name>
<feature type="non-terminal residue" evidence="2">
    <location>
        <position position="1"/>
    </location>
</feature>
<reference evidence="2" key="2">
    <citation type="submission" date="2023-05" db="EMBL/GenBank/DDBJ databases">
        <authorList>
            <consortium name="Lawrence Berkeley National Laboratory"/>
            <person name="Steindorff A."/>
            <person name="Hensen N."/>
            <person name="Bonometti L."/>
            <person name="Westerberg I."/>
            <person name="Brannstrom I.O."/>
            <person name="Guillou S."/>
            <person name="Cros-Aarteil S."/>
            <person name="Calhoun S."/>
            <person name="Haridas S."/>
            <person name="Kuo A."/>
            <person name="Mondo S."/>
            <person name="Pangilinan J."/>
            <person name="Riley R."/>
            <person name="Labutti K."/>
            <person name="Andreopoulos B."/>
            <person name="Lipzen A."/>
            <person name="Chen C."/>
            <person name="Yanf M."/>
            <person name="Daum C."/>
            <person name="Ng V."/>
            <person name="Clum A."/>
            <person name="Ohm R."/>
            <person name="Martin F."/>
            <person name="Silar P."/>
            <person name="Natvig D."/>
            <person name="Lalanne C."/>
            <person name="Gautier V."/>
            <person name="Ament-Velasquez S.L."/>
            <person name="Kruys A."/>
            <person name="Hutchinson M.I."/>
            <person name="Powell A.J."/>
            <person name="Barry K."/>
            <person name="Miller A.N."/>
            <person name="Grigoriev I.V."/>
            <person name="Debuchy R."/>
            <person name="Gladieux P."/>
            <person name="Thoren M.H."/>
            <person name="Johannesson H."/>
        </authorList>
    </citation>
    <scope>NUCLEOTIDE SEQUENCE</scope>
    <source>
        <strain evidence="2">CBS 103.79</strain>
    </source>
</reference>
<comment type="caution">
    <text evidence="2">The sequence shown here is derived from an EMBL/GenBank/DDBJ whole genome shotgun (WGS) entry which is preliminary data.</text>
</comment>
<reference evidence="2" key="1">
    <citation type="journal article" date="2023" name="Mol. Phylogenet. Evol.">
        <title>Genome-scale phylogeny and comparative genomics of the fungal order Sordariales.</title>
        <authorList>
            <person name="Hensen N."/>
            <person name="Bonometti L."/>
            <person name="Westerberg I."/>
            <person name="Brannstrom I.O."/>
            <person name="Guillou S."/>
            <person name="Cros-Aarteil S."/>
            <person name="Calhoun S."/>
            <person name="Haridas S."/>
            <person name="Kuo A."/>
            <person name="Mondo S."/>
            <person name="Pangilinan J."/>
            <person name="Riley R."/>
            <person name="LaButti K."/>
            <person name="Andreopoulos B."/>
            <person name="Lipzen A."/>
            <person name="Chen C."/>
            <person name="Yan M."/>
            <person name="Daum C."/>
            <person name="Ng V."/>
            <person name="Clum A."/>
            <person name="Steindorff A."/>
            <person name="Ohm R.A."/>
            <person name="Martin F."/>
            <person name="Silar P."/>
            <person name="Natvig D.O."/>
            <person name="Lalanne C."/>
            <person name="Gautier V."/>
            <person name="Ament-Velasquez S.L."/>
            <person name="Kruys A."/>
            <person name="Hutchinson M.I."/>
            <person name="Powell A.J."/>
            <person name="Barry K."/>
            <person name="Miller A.N."/>
            <person name="Grigoriev I.V."/>
            <person name="Debuchy R."/>
            <person name="Gladieux P."/>
            <person name="Hiltunen Thoren M."/>
            <person name="Johannesson H."/>
        </authorList>
    </citation>
    <scope>NUCLEOTIDE SEQUENCE</scope>
    <source>
        <strain evidence="2">CBS 103.79</strain>
    </source>
</reference>
<dbReference type="EMBL" id="MU855627">
    <property type="protein sequence ID" value="KAK3900893.1"/>
    <property type="molecule type" value="Genomic_DNA"/>
</dbReference>
<gene>
    <name evidence="2" type="ORF">C8A05DRAFT_16847</name>
</gene>
<dbReference type="Proteomes" id="UP001303889">
    <property type="component" value="Unassembled WGS sequence"/>
</dbReference>
<dbReference type="AlphaFoldDB" id="A0AAN6MJ92"/>
<evidence type="ECO:0000256" key="1">
    <source>
        <dbReference type="SAM" id="MobiDB-lite"/>
    </source>
</evidence>
<feature type="region of interest" description="Disordered" evidence="1">
    <location>
        <begin position="565"/>
        <end position="585"/>
    </location>
</feature>